<dbReference type="InterPro" id="IPR022291">
    <property type="entry name" value="Bacteriocin_synth_cyclodeHase"/>
</dbReference>
<dbReference type="NCBIfam" id="TIGR00702">
    <property type="entry name" value="YcaO-type kinase domain"/>
    <property type="match status" value="1"/>
</dbReference>
<keyword evidence="3" id="KW-1185">Reference proteome</keyword>
<dbReference type="RefSeq" id="WP_316773364.1">
    <property type="nucleotide sequence ID" value="NZ_JASMWN010000002.1"/>
</dbReference>
<dbReference type="PANTHER" id="PTHR37809:SF1">
    <property type="entry name" value="RIBOSOMAL PROTEIN S12 METHYLTHIOTRANSFERASE ACCESSORY FACTOR YCAO"/>
    <property type="match status" value="1"/>
</dbReference>
<gene>
    <name evidence="2" type="ORF">QO231_03405</name>
</gene>
<evidence type="ECO:0000313" key="2">
    <source>
        <dbReference type="EMBL" id="MDU9002900.1"/>
    </source>
</evidence>
<organism evidence="2 3">
    <name type="scientific">Sedimentitalea todarodis</name>
    <dbReference type="NCBI Taxonomy" id="1631240"/>
    <lineage>
        <taxon>Bacteria</taxon>
        <taxon>Pseudomonadati</taxon>
        <taxon>Pseudomonadota</taxon>
        <taxon>Alphaproteobacteria</taxon>
        <taxon>Rhodobacterales</taxon>
        <taxon>Paracoccaceae</taxon>
        <taxon>Sedimentitalea</taxon>
    </lineage>
</organism>
<dbReference type="Gene3D" id="3.40.50.720">
    <property type="entry name" value="NAD(P)-binding Rossmann-like Domain"/>
    <property type="match status" value="1"/>
</dbReference>
<dbReference type="Pfam" id="PF02624">
    <property type="entry name" value="YcaO"/>
    <property type="match status" value="1"/>
</dbReference>
<sequence>MITPSEFFAVPTGVRVMDAPGGGVFLVTERGSQHTASPLVSAVLSKANGAREAQEIVADLSDFPPAQVLYALSRLQAQGVLESRPEVWPPAQGEGGLCEAVGSLRVRSDNAAALSVMRAALDAAEGPELAPVTLILCSDYLGPLSAEFAVQQVPWLPVKLVGQRSYFGPLFGSGHDACPVCLLRRLRLNRPVETYLAQQGGTKTGHPYPERMELAECAAATAVAAIDVLRDGRASLSGLLEIGPEGRRVHEFSCTCNHAPRPELDLRDETPVSRRLGGYRSRDVGDVVASLHPLVSDLTGLISSAGSLDTSDPTSAGSQARHVWAVSYPIIPRAKAPDPDAFHGVALGKGLTDAQAQASALCEAVERMSAQFPEGFETRRASFEALGDAAVHPNAVWQFSAAQYRDRAKWNALSRDDRRHVPEVFAEDRALDWVPVWSVSQERPKWMLRELCFANAPEPRFGRFDPNGCAAGSTLAEAAVQAFLELVERDSTAIWWYNRIPRPALDPRRVADPRVRELAQGFVDQGWDCWLLDLTGDLTIPCLAAVARAKSDGRWCIGFGCHFESAIAIERAMTELVQLFRANGRDGPPPWACMADADETFLFPQGEAVLEDAPTRSVATLGGLIDWTTDRLRERGIEMLILNQTRPDTMLPVVKVFAPGLRHFWPRFGPGRLYDVPVQMGWRDTPLTEADLNPTHLFL</sequence>
<dbReference type="Gene3D" id="3.30.1330.230">
    <property type="match status" value="1"/>
</dbReference>
<dbReference type="InterPro" id="IPR003776">
    <property type="entry name" value="YcaO-like_dom"/>
</dbReference>
<dbReference type="NCBIfam" id="TIGR03882">
    <property type="entry name" value="cyclo_dehyd_2"/>
    <property type="match status" value="1"/>
</dbReference>
<dbReference type="PANTHER" id="PTHR37809">
    <property type="entry name" value="RIBOSOMAL PROTEIN S12 METHYLTHIOTRANSFERASE ACCESSORY FACTOR YCAO"/>
    <property type="match status" value="1"/>
</dbReference>
<evidence type="ECO:0000313" key="3">
    <source>
        <dbReference type="Proteomes" id="UP001255416"/>
    </source>
</evidence>
<name>A0ABU3V9Q9_9RHOB</name>
<accession>A0ABU3V9Q9</accession>
<dbReference type="Proteomes" id="UP001255416">
    <property type="component" value="Unassembled WGS sequence"/>
</dbReference>
<feature type="domain" description="YcaO" evidence="1">
    <location>
        <begin position="348"/>
        <end position="699"/>
    </location>
</feature>
<reference evidence="3" key="1">
    <citation type="submission" date="2023-05" db="EMBL/GenBank/DDBJ databases">
        <title>Sedimentitalea sp. nov. JM2-8.</title>
        <authorList>
            <person name="Huang J."/>
        </authorList>
    </citation>
    <scope>NUCLEOTIDE SEQUENCE [LARGE SCALE GENOMIC DNA]</scope>
    <source>
        <strain evidence="3">KHS03</strain>
    </source>
</reference>
<dbReference type="PROSITE" id="PS51664">
    <property type="entry name" value="YCAO"/>
    <property type="match status" value="1"/>
</dbReference>
<dbReference type="Gene3D" id="3.30.160.660">
    <property type="match status" value="1"/>
</dbReference>
<comment type="caution">
    <text evidence="2">The sequence shown here is derived from an EMBL/GenBank/DDBJ whole genome shotgun (WGS) entry which is preliminary data.</text>
</comment>
<protein>
    <submittedName>
        <fullName evidence="2">TOMM leader peptide-binding protein</fullName>
    </submittedName>
</protein>
<dbReference type="EMBL" id="JASMWN010000002">
    <property type="protein sequence ID" value="MDU9002900.1"/>
    <property type="molecule type" value="Genomic_DNA"/>
</dbReference>
<dbReference type="Gene3D" id="3.90.930.60">
    <property type="match status" value="1"/>
</dbReference>
<proteinExistence type="predicted"/>
<dbReference type="Gene3D" id="3.30.40.250">
    <property type="match status" value="1"/>
</dbReference>
<evidence type="ECO:0000259" key="1">
    <source>
        <dbReference type="PROSITE" id="PS51664"/>
    </source>
</evidence>